<evidence type="ECO:0000313" key="1">
    <source>
        <dbReference type="EMBL" id="MBW0527362.1"/>
    </source>
</evidence>
<name>A0A9Q3EWN6_9BASI</name>
<dbReference type="EMBL" id="AVOT02033458">
    <property type="protein sequence ID" value="MBW0527362.1"/>
    <property type="molecule type" value="Genomic_DNA"/>
</dbReference>
<protein>
    <submittedName>
        <fullName evidence="1">Uncharacterized protein</fullName>
    </submittedName>
</protein>
<comment type="caution">
    <text evidence="1">The sequence shown here is derived from an EMBL/GenBank/DDBJ whole genome shotgun (WGS) entry which is preliminary data.</text>
</comment>
<sequence>MAPSRSLIWSPISKAGHPFQSLGGSGLISAAPGHMGQFGDNIILDPLVTPSKLGQGGLQFPPWTIRTKNGQKGQKWPNMARTQISKKVSMVWQVPKMNQNLPKGPQKAIWSQSSRMMGTGPFLDMHIQDYGARKGLKRLWPIFGGS</sequence>
<dbReference type="Proteomes" id="UP000765509">
    <property type="component" value="Unassembled WGS sequence"/>
</dbReference>
<keyword evidence="2" id="KW-1185">Reference proteome</keyword>
<evidence type="ECO:0000313" key="2">
    <source>
        <dbReference type="Proteomes" id="UP000765509"/>
    </source>
</evidence>
<proteinExistence type="predicted"/>
<organism evidence="1 2">
    <name type="scientific">Austropuccinia psidii MF-1</name>
    <dbReference type="NCBI Taxonomy" id="1389203"/>
    <lineage>
        <taxon>Eukaryota</taxon>
        <taxon>Fungi</taxon>
        <taxon>Dikarya</taxon>
        <taxon>Basidiomycota</taxon>
        <taxon>Pucciniomycotina</taxon>
        <taxon>Pucciniomycetes</taxon>
        <taxon>Pucciniales</taxon>
        <taxon>Sphaerophragmiaceae</taxon>
        <taxon>Austropuccinia</taxon>
    </lineage>
</organism>
<reference evidence="1" key="1">
    <citation type="submission" date="2021-03" db="EMBL/GenBank/DDBJ databases">
        <title>Draft genome sequence of rust myrtle Austropuccinia psidii MF-1, a brazilian biotype.</title>
        <authorList>
            <person name="Quecine M.C."/>
            <person name="Pachon D.M.R."/>
            <person name="Bonatelli M.L."/>
            <person name="Correr F.H."/>
            <person name="Franceschini L.M."/>
            <person name="Leite T.F."/>
            <person name="Margarido G.R.A."/>
            <person name="Almeida C.A."/>
            <person name="Ferrarezi J.A."/>
            <person name="Labate C.A."/>
        </authorList>
    </citation>
    <scope>NUCLEOTIDE SEQUENCE</scope>
    <source>
        <strain evidence="1">MF-1</strain>
    </source>
</reference>
<accession>A0A9Q3EWN6</accession>
<gene>
    <name evidence="1" type="ORF">O181_067077</name>
</gene>
<dbReference type="AlphaFoldDB" id="A0A9Q3EWN6"/>